<proteinExistence type="inferred from homology"/>
<organism evidence="4 5">
    <name type="scientific">Cytospora paraplurivora</name>
    <dbReference type="NCBI Taxonomy" id="2898453"/>
    <lineage>
        <taxon>Eukaryota</taxon>
        <taxon>Fungi</taxon>
        <taxon>Dikarya</taxon>
        <taxon>Ascomycota</taxon>
        <taxon>Pezizomycotina</taxon>
        <taxon>Sordariomycetes</taxon>
        <taxon>Sordariomycetidae</taxon>
        <taxon>Diaporthales</taxon>
        <taxon>Cytosporaceae</taxon>
        <taxon>Cytospora</taxon>
    </lineage>
</organism>
<dbReference type="EMBL" id="JAJSPL020000001">
    <property type="protein sequence ID" value="KAK7749879.1"/>
    <property type="molecule type" value="Genomic_DNA"/>
</dbReference>
<dbReference type="PRINTS" id="PR00111">
    <property type="entry name" value="ABHYDROLASE"/>
</dbReference>
<dbReference type="GO" id="GO:0052689">
    <property type="term" value="F:carboxylic ester hydrolase activity"/>
    <property type="evidence" value="ECO:0007669"/>
    <property type="project" value="TreeGrafter"/>
</dbReference>
<comment type="caution">
    <text evidence="4">The sequence shown here is derived from an EMBL/GenBank/DDBJ whole genome shotgun (WGS) entry which is preliminary data.</text>
</comment>
<name>A0AAN9UV86_9PEZI</name>
<keyword evidence="2" id="KW-0378">Hydrolase</keyword>
<accession>A0AAN9UV86</accession>
<dbReference type="Gene3D" id="3.40.50.1820">
    <property type="entry name" value="alpha/beta hydrolase"/>
    <property type="match status" value="1"/>
</dbReference>
<sequence>MILGIGARPVLRGLRPGCMRPLATHHFYSTSIPTVPLVYDLHEPAKPVSDNPNHASPILFLHGLFGSKKNNRSISKALARDLGRSIYALDLRNHGDSPHDPRHDYTAMAEDVGAFLEEHKIEDPTIIGHSMGAKAAMALALRSPELVRDVIAVDNAPVDAALGTDFGKYIRAMKRVEAADVTSQKEADAIMAEVEESLPIRMFLLSNLYTPEGQKTKKFRVPLDILGKTLNGMGDFPYKDPSQVRFPKRALFVRGTKSKYVPDEVLPLVGQFFPLFEVVDIEAGHWVISENPEAFRQGELGRRYTGNFPSRSPPHVEFDADYNSIAVVQFLSPKED</sequence>
<dbReference type="AlphaFoldDB" id="A0AAN9UV86"/>
<protein>
    <recommendedName>
        <fullName evidence="3">AB hydrolase-1 domain-containing protein</fullName>
    </recommendedName>
</protein>
<dbReference type="Pfam" id="PF00561">
    <property type="entry name" value="Abhydrolase_1"/>
    <property type="match status" value="1"/>
</dbReference>
<dbReference type="Proteomes" id="UP001320245">
    <property type="component" value="Unassembled WGS sequence"/>
</dbReference>
<evidence type="ECO:0000256" key="2">
    <source>
        <dbReference type="ARBA" id="ARBA00022801"/>
    </source>
</evidence>
<dbReference type="InterPro" id="IPR029058">
    <property type="entry name" value="AB_hydrolase_fold"/>
</dbReference>
<keyword evidence="5" id="KW-1185">Reference proteome</keyword>
<comment type="similarity">
    <text evidence="1">Belongs to the AB hydrolase superfamily.</text>
</comment>
<dbReference type="FunFam" id="3.40.50.1820:FF:000039">
    <property type="entry name" value="Esterase ybfF"/>
    <property type="match status" value="1"/>
</dbReference>
<dbReference type="GO" id="GO:0005739">
    <property type="term" value="C:mitochondrion"/>
    <property type="evidence" value="ECO:0007669"/>
    <property type="project" value="TreeGrafter"/>
</dbReference>
<gene>
    <name evidence="4" type="ORF">SLS53_000461</name>
</gene>
<evidence type="ECO:0000259" key="3">
    <source>
        <dbReference type="Pfam" id="PF00561"/>
    </source>
</evidence>
<evidence type="ECO:0000256" key="1">
    <source>
        <dbReference type="ARBA" id="ARBA00008645"/>
    </source>
</evidence>
<feature type="domain" description="AB hydrolase-1" evidence="3">
    <location>
        <begin position="57"/>
        <end position="292"/>
    </location>
</feature>
<evidence type="ECO:0000313" key="4">
    <source>
        <dbReference type="EMBL" id="KAK7749879.1"/>
    </source>
</evidence>
<reference evidence="4 5" key="1">
    <citation type="journal article" date="2023" name="PLoS ONE">
        <title>Cytospora paraplurivora sp. nov. isolated from orchards with fruit tree decline syndrome in Ontario, Canada.</title>
        <authorList>
            <person name="Ilyukhin E."/>
            <person name="Nguyen H.D.T."/>
            <person name="Castle A.J."/>
            <person name="Ellouze W."/>
        </authorList>
    </citation>
    <scope>NUCLEOTIDE SEQUENCE [LARGE SCALE GENOMIC DNA]</scope>
    <source>
        <strain evidence="4 5">FDS-564</strain>
    </source>
</reference>
<dbReference type="PANTHER" id="PTHR46118:SF4">
    <property type="entry name" value="PROTEIN ABHD11"/>
    <property type="match status" value="1"/>
</dbReference>
<dbReference type="InterPro" id="IPR000073">
    <property type="entry name" value="AB_hydrolase_1"/>
</dbReference>
<dbReference type="SUPFAM" id="SSF53474">
    <property type="entry name" value="alpha/beta-Hydrolases"/>
    <property type="match status" value="1"/>
</dbReference>
<dbReference type="PANTHER" id="PTHR46118">
    <property type="entry name" value="PROTEIN ABHD11"/>
    <property type="match status" value="1"/>
</dbReference>
<evidence type="ECO:0000313" key="5">
    <source>
        <dbReference type="Proteomes" id="UP001320245"/>
    </source>
</evidence>